<dbReference type="PANTHER" id="PTHR42060">
    <property type="entry name" value="NHL REPEAT-CONTAINING PROTEIN-RELATED"/>
    <property type="match status" value="1"/>
</dbReference>
<dbReference type="Proteomes" id="UP000799441">
    <property type="component" value="Unassembled WGS sequence"/>
</dbReference>
<protein>
    <submittedName>
        <fullName evidence="2">Uncharacterized protein</fullName>
    </submittedName>
</protein>
<comment type="caution">
    <text evidence="2">The sequence shown here is derived from an EMBL/GenBank/DDBJ whole genome shotgun (WGS) entry which is preliminary data.</text>
</comment>
<dbReference type="AlphaFoldDB" id="A0A9P4PVV5"/>
<proteinExistence type="predicted"/>
<evidence type="ECO:0000313" key="3">
    <source>
        <dbReference type="Proteomes" id="UP000799441"/>
    </source>
</evidence>
<dbReference type="InterPro" id="IPR052998">
    <property type="entry name" value="Hetero-Diels-Alderase-like"/>
</dbReference>
<feature type="signal peptide" evidence="1">
    <location>
        <begin position="1"/>
        <end position="20"/>
    </location>
</feature>
<keyword evidence="3" id="KW-1185">Reference proteome</keyword>
<evidence type="ECO:0000256" key="1">
    <source>
        <dbReference type="SAM" id="SignalP"/>
    </source>
</evidence>
<evidence type="ECO:0000313" key="2">
    <source>
        <dbReference type="EMBL" id="KAF2715907.1"/>
    </source>
</evidence>
<dbReference type="SUPFAM" id="SSF63829">
    <property type="entry name" value="Calcium-dependent phosphotriesterase"/>
    <property type="match status" value="1"/>
</dbReference>
<dbReference type="EMBL" id="MU003928">
    <property type="protein sequence ID" value="KAF2715907.1"/>
    <property type="molecule type" value="Genomic_DNA"/>
</dbReference>
<dbReference type="OrthoDB" id="9977941at2759"/>
<reference evidence="2" key="1">
    <citation type="journal article" date="2020" name="Stud. Mycol.">
        <title>101 Dothideomycetes genomes: a test case for predicting lifestyles and emergence of pathogens.</title>
        <authorList>
            <person name="Haridas S."/>
            <person name="Albert R."/>
            <person name="Binder M."/>
            <person name="Bloem J."/>
            <person name="Labutti K."/>
            <person name="Salamov A."/>
            <person name="Andreopoulos B."/>
            <person name="Baker S."/>
            <person name="Barry K."/>
            <person name="Bills G."/>
            <person name="Bluhm B."/>
            <person name="Cannon C."/>
            <person name="Castanera R."/>
            <person name="Culley D."/>
            <person name="Daum C."/>
            <person name="Ezra D."/>
            <person name="Gonzalez J."/>
            <person name="Henrissat B."/>
            <person name="Kuo A."/>
            <person name="Liang C."/>
            <person name="Lipzen A."/>
            <person name="Lutzoni F."/>
            <person name="Magnuson J."/>
            <person name="Mondo S."/>
            <person name="Nolan M."/>
            <person name="Ohm R."/>
            <person name="Pangilinan J."/>
            <person name="Park H.-J."/>
            <person name="Ramirez L."/>
            <person name="Alfaro M."/>
            <person name="Sun H."/>
            <person name="Tritt A."/>
            <person name="Yoshinaga Y."/>
            <person name="Zwiers L.-H."/>
            <person name="Turgeon B."/>
            <person name="Goodwin S."/>
            <person name="Spatafora J."/>
            <person name="Crous P."/>
            <person name="Grigoriev I."/>
        </authorList>
    </citation>
    <scope>NUCLEOTIDE SEQUENCE</scope>
    <source>
        <strain evidence="2">CBS 116435</strain>
    </source>
</reference>
<name>A0A9P4PVV5_9PEZI</name>
<dbReference type="Gene3D" id="2.120.10.30">
    <property type="entry name" value="TolB, C-terminal domain"/>
    <property type="match status" value="1"/>
</dbReference>
<dbReference type="PANTHER" id="PTHR42060:SF1">
    <property type="entry name" value="NHL REPEAT-CONTAINING PROTEIN"/>
    <property type="match status" value="1"/>
</dbReference>
<dbReference type="InterPro" id="IPR011042">
    <property type="entry name" value="6-blade_b-propeller_TolB-like"/>
</dbReference>
<organism evidence="2 3">
    <name type="scientific">Polychaeton citri CBS 116435</name>
    <dbReference type="NCBI Taxonomy" id="1314669"/>
    <lineage>
        <taxon>Eukaryota</taxon>
        <taxon>Fungi</taxon>
        <taxon>Dikarya</taxon>
        <taxon>Ascomycota</taxon>
        <taxon>Pezizomycotina</taxon>
        <taxon>Dothideomycetes</taxon>
        <taxon>Dothideomycetidae</taxon>
        <taxon>Capnodiales</taxon>
        <taxon>Capnodiaceae</taxon>
        <taxon>Polychaeton</taxon>
    </lineage>
</organism>
<accession>A0A9P4PVV5</accession>
<feature type="chain" id="PRO_5040415800" evidence="1">
    <location>
        <begin position="21"/>
        <end position="331"/>
    </location>
</feature>
<keyword evidence="1" id="KW-0732">Signal</keyword>
<gene>
    <name evidence="2" type="ORF">K431DRAFT_258590</name>
</gene>
<sequence>MIRPMWINVIFYLLVASANSVPLTDSILLQYPPGTWVENLALTSIGDVLPIATTSSVLSQLDPTTGHLRKLYDFHKAGNAIQSISSITPDMFAVCVLTCNLTALSCTPGSASVWLVDLRQDISWGETNRVKVSRITALPKAVMVNGVAGLASGQSLVIADSGLGGIWQVDLATSTVNLAFVDESMMPTADIPTGINGIRVRGNHLYFTNSAKGTFNRIAIDPHTGYRIGVAEVISSNLTGPDDFEIDDQQNYAYICNGAANQLIRQPLSGGKSEVVASLPGPTSVRWLNDRRDRYRRYQELYASTVGGLSQYVLHNVTIGGAIYKITLNRN</sequence>